<dbReference type="AlphaFoldDB" id="A0A7J9KFJ8"/>
<gene>
    <name evidence="1" type="ORF">Goarm_023155</name>
</gene>
<organism evidence="1 2">
    <name type="scientific">Gossypium armourianum</name>
    <dbReference type="NCBI Taxonomy" id="34283"/>
    <lineage>
        <taxon>Eukaryota</taxon>
        <taxon>Viridiplantae</taxon>
        <taxon>Streptophyta</taxon>
        <taxon>Embryophyta</taxon>
        <taxon>Tracheophyta</taxon>
        <taxon>Spermatophyta</taxon>
        <taxon>Magnoliopsida</taxon>
        <taxon>eudicotyledons</taxon>
        <taxon>Gunneridae</taxon>
        <taxon>Pentapetalae</taxon>
        <taxon>rosids</taxon>
        <taxon>malvids</taxon>
        <taxon>Malvales</taxon>
        <taxon>Malvaceae</taxon>
        <taxon>Malvoideae</taxon>
        <taxon>Gossypium</taxon>
    </lineage>
</organism>
<protein>
    <submittedName>
        <fullName evidence="1">Uncharacterized protein</fullName>
    </submittedName>
</protein>
<comment type="caution">
    <text evidence="1">The sequence shown here is derived from an EMBL/GenBank/DDBJ whole genome shotgun (WGS) entry which is preliminary data.</text>
</comment>
<keyword evidence="2" id="KW-1185">Reference proteome</keyword>
<proteinExistence type="predicted"/>
<name>A0A7J9KFJ8_9ROSI</name>
<accession>A0A7J9KFJ8</accession>
<evidence type="ECO:0000313" key="1">
    <source>
        <dbReference type="EMBL" id="MBA0845213.1"/>
    </source>
</evidence>
<reference evidence="1 2" key="1">
    <citation type="journal article" date="2019" name="Genome Biol. Evol.">
        <title>Insights into the evolution of the New World diploid cottons (Gossypium, subgenus Houzingenia) based on genome sequencing.</title>
        <authorList>
            <person name="Grover C.E."/>
            <person name="Arick M.A. 2nd"/>
            <person name="Thrash A."/>
            <person name="Conover J.L."/>
            <person name="Sanders W.S."/>
            <person name="Peterson D.G."/>
            <person name="Frelichowski J.E."/>
            <person name="Scheffler J.A."/>
            <person name="Scheffler B.E."/>
            <person name="Wendel J.F."/>
        </authorList>
    </citation>
    <scope>NUCLEOTIDE SEQUENCE [LARGE SCALE GENOMIC DNA]</scope>
    <source>
        <strain evidence="1">6</strain>
        <tissue evidence="1">Leaf</tissue>
    </source>
</reference>
<dbReference type="EMBL" id="JABFAE010413926">
    <property type="protein sequence ID" value="MBA0845213.1"/>
    <property type="molecule type" value="Genomic_DNA"/>
</dbReference>
<sequence>MVTARFDIEKFDSVTNFNL</sequence>
<dbReference type="Proteomes" id="UP000593575">
    <property type="component" value="Unassembled WGS sequence"/>
</dbReference>
<evidence type="ECO:0000313" key="2">
    <source>
        <dbReference type="Proteomes" id="UP000593575"/>
    </source>
</evidence>